<dbReference type="RefSeq" id="WP_326509955.1">
    <property type="nucleotide sequence ID" value="NZ_JAWIIV010000050.1"/>
</dbReference>
<evidence type="ECO:0000259" key="3">
    <source>
        <dbReference type="Pfam" id="PF01478"/>
    </source>
</evidence>
<comment type="caution">
    <text evidence="4">The sequence shown here is derived from an EMBL/GenBank/DDBJ whole genome shotgun (WGS) entry which is preliminary data.</text>
</comment>
<gene>
    <name evidence="4" type="ORF">RY831_29715</name>
</gene>
<keyword evidence="4" id="KW-0378">Hydrolase</keyword>
<feature type="transmembrane region" description="Helical" evidence="2">
    <location>
        <begin position="67"/>
        <end position="85"/>
    </location>
</feature>
<proteinExistence type="inferred from homology"/>
<evidence type="ECO:0000256" key="1">
    <source>
        <dbReference type="ARBA" id="ARBA00005801"/>
    </source>
</evidence>
<dbReference type="EC" id="3.4.23.-" evidence="4"/>
<dbReference type="Pfam" id="PF01478">
    <property type="entry name" value="Peptidase_A24"/>
    <property type="match status" value="1"/>
</dbReference>
<name>A0ABU6JI53_9BURK</name>
<keyword evidence="2" id="KW-0812">Transmembrane</keyword>
<comment type="similarity">
    <text evidence="1">Belongs to the peptidase A24 family.</text>
</comment>
<keyword evidence="2" id="KW-1133">Transmembrane helix</keyword>
<accession>A0ABU6JI53</accession>
<feature type="transmembrane region" description="Helical" evidence="2">
    <location>
        <begin position="174"/>
        <end position="192"/>
    </location>
</feature>
<dbReference type="InterPro" id="IPR000045">
    <property type="entry name" value="Prepilin_IV_endopep_pep"/>
</dbReference>
<feature type="domain" description="Prepilin type IV endopeptidase peptidase" evidence="3">
    <location>
        <begin position="22"/>
        <end position="126"/>
    </location>
</feature>
<feature type="transmembrane region" description="Helical" evidence="2">
    <location>
        <begin position="97"/>
        <end position="130"/>
    </location>
</feature>
<sequence>MQEFYAISELLALLVLEPRTGLMIALLAIGACIDIRTYRIPNWLTFGGTAFALAYSVAVPFSPGHGFLWAIGGLTVGLLIMLPLYAMRVMGAGDVKLMAMAGAFLGTTDVFSAAVSTFIAGGVAAILFAVHRRVFRQMMGNIRTTAEMMIVSAATGVGAGSIDARKKSVGKLPYGVSIFVGTAGYVVARHFGFI</sequence>
<dbReference type="GO" id="GO:0016787">
    <property type="term" value="F:hydrolase activity"/>
    <property type="evidence" value="ECO:0007669"/>
    <property type="project" value="UniProtKB-KW"/>
</dbReference>
<evidence type="ECO:0000313" key="4">
    <source>
        <dbReference type="EMBL" id="MEC4723334.1"/>
    </source>
</evidence>
<organism evidence="4 5">
    <name type="scientific">Noviherbaspirillum album</name>
    <dbReference type="NCBI Taxonomy" id="3080276"/>
    <lineage>
        <taxon>Bacteria</taxon>
        <taxon>Pseudomonadati</taxon>
        <taxon>Pseudomonadota</taxon>
        <taxon>Betaproteobacteria</taxon>
        <taxon>Burkholderiales</taxon>
        <taxon>Oxalobacteraceae</taxon>
        <taxon>Noviherbaspirillum</taxon>
    </lineage>
</organism>
<protein>
    <submittedName>
        <fullName evidence="4">A24 family peptidase</fullName>
        <ecNumber evidence="4">3.4.23.-</ecNumber>
    </submittedName>
</protein>
<dbReference type="PANTHER" id="PTHR30487:SF0">
    <property type="entry name" value="PREPILIN LEADER PEPTIDASE_N-METHYLTRANSFERASE-RELATED"/>
    <property type="match status" value="1"/>
</dbReference>
<dbReference type="PANTHER" id="PTHR30487">
    <property type="entry name" value="TYPE 4 PREPILIN-LIKE PROTEINS LEADER PEPTIDE-PROCESSING ENZYME"/>
    <property type="match status" value="1"/>
</dbReference>
<feature type="transmembrane region" description="Helical" evidence="2">
    <location>
        <begin position="43"/>
        <end position="61"/>
    </location>
</feature>
<keyword evidence="5" id="KW-1185">Reference proteome</keyword>
<dbReference type="EMBL" id="JAWIIV010000050">
    <property type="protein sequence ID" value="MEC4723334.1"/>
    <property type="molecule type" value="Genomic_DNA"/>
</dbReference>
<keyword evidence="2" id="KW-0472">Membrane</keyword>
<evidence type="ECO:0000256" key="2">
    <source>
        <dbReference type="SAM" id="Phobius"/>
    </source>
</evidence>
<dbReference type="InterPro" id="IPR050882">
    <property type="entry name" value="Prepilin_peptidase/N-MTase"/>
</dbReference>
<dbReference type="Proteomes" id="UP001352263">
    <property type="component" value="Unassembled WGS sequence"/>
</dbReference>
<evidence type="ECO:0000313" key="5">
    <source>
        <dbReference type="Proteomes" id="UP001352263"/>
    </source>
</evidence>
<reference evidence="4 5" key="1">
    <citation type="submission" date="2023-10" db="EMBL/GenBank/DDBJ databases">
        <title>Noviherbaspirillum sp. CPCC 100848 genome assembly.</title>
        <authorList>
            <person name="Li X.Y."/>
            <person name="Fang X.M."/>
        </authorList>
    </citation>
    <scope>NUCLEOTIDE SEQUENCE [LARGE SCALE GENOMIC DNA]</scope>
    <source>
        <strain evidence="4 5">CPCC 100848</strain>
    </source>
</reference>
<dbReference type="Gene3D" id="1.20.120.1220">
    <property type="match status" value="1"/>
</dbReference>
<feature type="transmembrane region" description="Helical" evidence="2">
    <location>
        <begin position="20"/>
        <end position="36"/>
    </location>
</feature>